<dbReference type="EMBL" id="JACIFF010000003">
    <property type="protein sequence ID" value="MBB4078808.1"/>
    <property type="molecule type" value="Genomic_DNA"/>
</dbReference>
<accession>A0A840E9U3</accession>
<dbReference type="PANTHER" id="PTHR34980:SF3">
    <property type="entry name" value="BLR8105 PROTEIN"/>
    <property type="match status" value="1"/>
</dbReference>
<evidence type="ECO:0000313" key="3">
    <source>
        <dbReference type="Proteomes" id="UP000576209"/>
    </source>
</evidence>
<feature type="transmembrane region" description="Helical" evidence="1">
    <location>
        <begin position="15"/>
        <end position="34"/>
    </location>
</feature>
<evidence type="ECO:0000256" key="1">
    <source>
        <dbReference type="SAM" id="Phobius"/>
    </source>
</evidence>
<comment type="caution">
    <text evidence="2">The sequence shown here is derived from an EMBL/GenBank/DDBJ whole genome shotgun (WGS) entry which is preliminary data.</text>
</comment>
<dbReference type="AlphaFoldDB" id="A0A840E9U3"/>
<feature type="transmembrane region" description="Helical" evidence="1">
    <location>
        <begin position="40"/>
        <end position="56"/>
    </location>
</feature>
<gene>
    <name evidence="2" type="ORF">GGR28_001425</name>
</gene>
<dbReference type="Pfam" id="PF05656">
    <property type="entry name" value="DUF805"/>
    <property type="match status" value="1"/>
</dbReference>
<reference evidence="2 3" key="1">
    <citation type="submission" date="2020-08" db="EMBL/GenBank/DDBJ databases">
        <title>Genomic Encyclopedia of Type Strains, Phase IV (KMG-IV): sequencing the most valuable type-strain genomes for metagenomic binning, comparative biology and taxonomic classification.</title>
        <authorList>
            <person name="Goeker M."/>
        </authorList>
    </citation>
    <scope>NUCLEOTIDE SEQUENCE [LARGE SCALE GENOMIC DNA]</scope>
    <source>
        <strain evidence="2 3">DSM 105137</strain>
    </source>
</reference>
<dbReference type="Proteomes" id="UP000576209">
    <property type="component" value="Unassembled WGS sequence"/>
</dbReference>
<organism evidence="2 3">
    <name type="scientific">Neolewinella aquimaris</name>
    <dbReference type="NCBI Taxonomy" id="1835722"/>
    <lineage>
        <taxon>Bacteria</taxon>
        <taxon>Pseudomonadati</taxon>
        <taxon>Bacteroidota</taxon>
        <taxon>Saprospiria</taxon>
        <taxon>Saprospirales</taxon>
        <taxon>Lewinellaceae</taxon>
        <taxon>Neolewinella</taxon>
    </lineage>
</organism>
<keyword evidence="1" id="KW-0812">Transmembrane</keyword>
<dbReference type="PANTHER" id="PTHR34980">
    <property type="entry name" value="INNER MEMBRANE PROTEIN-RELATED-RELATED"/>
    <property type="match status" value="1"/>
</dbReference>
<dbReference type="GO" id="GO:0005886">
    <property type="term" value="C:plasma membrane"/>
    <property type="evidence" value="ECO:0007669"/>
    <property type="project" value="TreeGrafter"/>
</dbReference>
<dbReference type="InterPro" id="IPR008523">
    <property type="entry name" value="DUF805"/>
</dbReference>
<keyword evidence="3" id="KW-1185">Reference proteome</keyword>
<protein>
    <submittedName>
        <fullName evidence="2">Uncharacterized membrane protein YhaH (DUF805 family)</fullName>
    </submittedName>
</protein>
<keyword evidence="1" id="KW-0472">Membrane</keyword>
<proteinExistence type="predicted"/>
<keyword evidence="1" id="KW-1133">Transmembrane helix</keyword>
<dbReference type="RefSeq" id="WP_183495051.1">
    <property type="nucleotide sequence ID" value="NZ_JACIFF010000003.1"/>
</dbReference>
<evidence type="ECO:0000313" key="2">
    <source>
        <dbReference type="EMBL" id="MBB4078808.1"/>
    </source>
</evidence>
<name>A0A840E9U3_9BACT</name>
<sequence length="117" mass="13671">MFQNPLSFKGRIRRLEYGLTMVIYLCMEIVIVIADDILEMPGLIIMPYIGIFYFGCSQGAKRCHDLGKSGWWQIVPLYSLWMLFQDGEPGTNDYGRNPKESNFRQDDRTVLDYKDFV</sequence>